<evidence type="ECO:0000256" key="1">
    <source>
        <dbReference type="ARBA" id="ARBA00010165"/>
    </source>
</evidence>
<dbReference type="Gene3D" id="3.90.1200.10">
    <property type="match status" value="1"/>
</dbReference>
<keyword evidence="10" id="KW-1185">Reference proteome</keyword>
<comment type="caution">
    <text evidence="9">The sequence shown here is derived from an EMBL/GenBank/DDBJ whole genome shotgun (WGS) entry which is preliminary data.</text>
</comment>
<evidence type="ECO:0000259" key="8">
    <source>
        <dbReference type="Pfam" id="PF01636"/>
    </source>
</evidence>
<proteinExistence type="inferred from homology"/>
<evidence type="ECO:0000313" key="10">
    <source>
        <dbReference type="Proteomes" id="UP000016649"/>
    </source>
</evidence>
<dbReference type="Pfam" id="PF01636">
    <property type="entry name" value="APH"/>
    <property type="match status" value="1"/>
</dbReference>
<dbReference type="InterPro" id="IPR002575">
    <property type="entry name" value="Aminoglycoside_PTrfase"/>
</dbReference>
<dbReference type="SUPFAM" id="SSF56112">
    <property type="entry name" value="Protein kinase-like (PK-like)"/>
    <property type="match status" value="1"/>
</dbReference>
<reference evidence="9 10" key="1">
    <citation type="submission" date="2013-08" db="EMBL/GenBank/DDBJ databases">
        <authorList>
            <person name="Weinstock G."/>
            <person name="Sodergren E."/>
            <person name="Wylie T."/>
            <person name="Fulton L."/>
            <person name="Fulton R."/>
            <person name="Fronick C."/>
            <person name="O'Laughlin M."/>
            <person name="Godfrey J."/>
            <person name="Miner T."/>
            <person name="Herter B."/>
            <person name="Appelbaum E."/>
            <person name="Cordes M."/>
            <person name="Lek S."/>
            <person name="Wollam A."/>
            <person name="Pepin K.H."/>
            <person name="Palsikar V.B."/>
            <person name="Mitreva M."/>
            <person name="Wilson R.K."/>
        </authorList>
    </citation>
    <scope>NUCLEOTIDE SEQUENCE [LARGE SCALE GENOMIC DNA]</scope>
    <source>
        <strain evidence="9 10">ATCC 700332</strain>
    </source>
</reference>
<comment type="similarity">
    <text evidence="1">Belongs to the methylthioribose kinase family.</text>
</comment>
<gene>
    <name evidence="9" type="ORF">HMPREF9193_01775</name>
</gene>
<dbReference type="PIRSF" id="PIRSF031134">
    <property type="entry name" value="MTRK"/>
    <property type="match status" value="1"/>
</dbReference>
<dbReference type="PANTHER" id="PTHR34273:SF2">
    <property type="entry name" value="METHYLTHIORIBOSE KINASE"/>
    <property type="match status" value="1"/>
</dbReference>
<keyword evidence="4" id="KW-0808">Transferase</keyword>
<comment type="subunit">
    <text evidence="2">Homodimer.</text>
</comment>
<dbReference type="Proteomes" id="UP000016649">
    <property type="component" value="Unassembled WGS sequence"/>
</dbReference>
<organism evidence="9 10">
    <name type="scientific">Treponema lecithinolyticum ATCC 700332</name>
    <dbReference type="NCBI Taxonomy" id="1321815"/>
    <lineage>
        <taxon>Bacteria</taxon>
        <taxon>Pseudomonadati</taxon>
        <taxon>Spirochaetota</taxon>
        <taxon>Spirochaetia</taxon>
        <taxon>Spirochaetales</taxon>
        <taxon>Treponemataceae</taxon>
        <taxon>Treponema</taxon>
    </lineage>
</organism>
<dbReference type="EMBL" id="AWVH01000039">
    <property type="protein sequence ID" value="ERJ92114.1"/>
    <property type="molecule type" value="Genomic_DNA"/>
</dbReference>
<dbReference type="EC" id="2.7.1.100" evidence="3"/>
<name>A0ABN0NXI0_TRELE</name>
<evidence type="ECO:0000313" key="9">
    <source>
        <dbReference type="EMBL" id="ERJ92114.1"/>
    </source>
</evidence>
<evidence type="ECO:0000256" key="7">
    <source>
        <dbReference type="ARBA" id="ARBA00022840"/>
    </source>
</evidence>
<accession>A0ABN0NXI0</accession>
<dbReference type="InterPro" id="IPR011009">
    <property type="entry name" value="Kinase-like_dom_sf"/>
</dbReference>
<dbReference type="PANTHER" id="PTHR34273">
    <property type="entry name" value="METHYLTHIORIBOSE KINASE"/>
    <property type="match status" value="1"/>
</dbReference>
<feature type="domain" description="Aminoglycoside phosphotransferase" evidence="8">
    <location>
        <begin position="35"/>
        <end position="271"/>
    </location>
</feature>
<dbReference type="NCBIfam" id="TIGR01767">
    <property type="entry name" value="MTRK"/>
    <property type="match status" value="1"/>
</dbReference>
<keyword evidence="7" id="KW-0067">ATP-binding</keyword>
<dbReference type="InterPro" id="IPR009212">
    <property type="entry name" value="Methylthioribose_kinase"/>
</dbReference>
<dbReference type="RefSeq" id="WP_021687973.1">
    <property type="nucleotide sequence ID" value="NZ_KI260569.1"/>
</dbReference>
<evidence type="ECO:0000256" key="2">
    <source>
        <dbReference type="ARBA" id="ARBA00011738"/>
    </source>
</evidence>
<evidence type="ECO:0000256" key="6">
    <source>
        <dbReference type="ARBA" id="ARBA00022777"/>
    </source>
</evidence>
<evidence type="ECO:0000256" key="3">
    <source>
        <dbReference type="ARBA" id="ARBA00012128"/>
    </source>
</evidence>
<protein>
    <recommendedName>
        <fullName evidence="3">S-methyl-5-thioribose kinase</fullName>
        <ecNumber evidence="3">2.7.1.100</ecNumber>
    </recommendedName>
</protein>
<keyword evidence="5" id="KW-0547">Nucleotide-binding</keyword>
<sequence length="415" mass="47026">MATKYSKHFLMTADEVKNYCVKKIRYFKNSANLNCTEIGDGNINYVFRVVDTKTGRSLVVKQADKLLRASGRPLNTLRSKIEAAALAAQGKLAPGMVPAVYCYDETMCALSMEDICTYENLRTFMLAGKTSDHFADSISSFLAETLLATTDLVLDRAQKKERVKTFTNIELCDISEDLVFTEPYYNYKKRNIITKGNEQFVEKHLYCNEALKAQVGILRNSFMNNAQALIHGDLHSGSIFINETGIKVIDPEFAFYGPMGYDVGNVIGNLVFALAHKFFTRPYHTEFIAWAEKAIEKTGDLTASKLSQKYDELVQFPLYNTEFKKYYLANIQADTFGFAGTEIIRRTVGDTKVAEINSVTDKTMRLHMERALIATGEKLIMERTRIRSARQIVEFFNSSLKNCRAELIPTKTKRT</sequence>
<keyword evidence="6 9" id="KW-0418">Kinase</keyword>
<dbReference type="Gene3D" id="3.30.200.20">
    <property type="entry name" value="Phosphorylase Kinase, domain 1"/>
    <property type="match status" value="1"/>
</dbReference>
<evidence type="ECO:0000256" key="5">
    <source>
        <dbReference type="ARBA" id="ARBA00022741"/>
    </source>
</evidence>
<dbReference type="GO" id="GO:0016301">
    <property type="term" value="F:kinase activity"/>
    <property type="evidence" value="ECO:0007669"/>
    <property type="project" value="UniProtKB-KW"/>
</dbReference>
<evidence type="ECO:0000256" key="4">
    <source>
        <dbReference type="ARBA" id="ARBA00022679"/>
    </source>
</evidence>